<gene>
    <name evidence="5" type="ORF">TTEB3V08_LOCUS8865</name>
</gene>
<feature type="compositionally biased region" description="Low complexity" evidence="2">
    <location>
        <begin position="791"/>
        <end position="800"/>
    </location>
</feature>
<evidence type="ECO:0000313" key="5">
    <source>
        <dbReference type="EMBL" id="CAD7460949.1"/>
    </source>
</evidence>
<feature type="compositionally biased region" description="Polar residues" evidence="2">
    <location>
        <begin position="682"/>
        <end position="693"/>
    </location>
</feature>
<feature type="domain" description="Centrosomal protein of 76 kDa C-terminal" evidence="3">
    <location>
        <begin position="343"/>
        <end position="467"/>
    </location>
</feature>
<dbReference type="Pfam" id="PF24656">
    <property type="entry name" value="CEPT76_peptidase"/>
    <property type="match status" value="1"/>
</dbReference>
<dbReference type="GO" id="GO:1905515">
    <property type="term" value="P:non-motile cilium assembly"/>
    <property type="evidence" value="ECO:0007669"/>
    <property type="project" value="TreeGrafter"/>
</dbReference>
<evidence type="ECO:0000259" key="3">
    <source>
        <dbReference type="Pfam" id="PF24652"/>
    </source>
</evidence>
<feature type="domain" description="CEP76/DRC7 peptidase-like" evidence="4">
    <location>
        <begin position="200"/>
        <end position="314"/>
    </location>
</feature>
<dbReference type="GO" id="GO:0035869">
    <property type="term" value="C:ciliary transition zone"/>
    <property type="evidence" value="ECO:0007669"/>
    <property type="project" value="TreeGrafter"/>
</dbReference>
<evidence type="ECO:0000259" key="4">
    <source>
        <dbReference type="Pfam" id="PF24656"/>
    </source>
</evidence>
<dbReference type="PANTHER" id="PTHR20837">
    <property type="entry name" value="CENTROSOMAL PROTEIN-RELATED"/>
    <property type="match status" value="1"/>
</dbReference>
<evidence type="ECO:0000256" key="2">
    <source>
        <dbReference type="SAM" id="MobiDB-lite"/>
    </source>
</evidence>
<reference evidence="5" key="1">
    <citation type="submission" date="2020-11" db="EMBL/GenBank/DDBJ databases">
        <authorList>
            <person name="Tran Van P."/>
        </authorList>
    </citation>
    <scope>NUCLEOTIDE SEQUENCE</scope>
</reference>
<organism evidence="5">
    <name type="scientific">Timema tahoe</name>
    <dbReference type="NCBI Taxonomy" id="61484"/>
    <lineage>
        <taxon>Eukaryota</taxon>
        <taxon>Metazoa</taxon>
        <taxon>Ecdysozoa</taxon>
        <taxon>Arthropoda</taxon>
        <taxon>Hexapoda</taxon>
        <taxon>Insecta</taxon>
        <taxon>Pterygota</taxon>
        <taxon>Neoptera</taxon>
        <taxon>Polyneoptera</taxon>
        <taxon>Phasmatodea</taxon>
        <taxon>Timematodea</taxon>
        <taxon>Timematoidea</taxon>
        <taxon>Timematidae</taxon>
        <taxon>Timema</taxon>
    </lineage>
</organism>
<accession>A0A7R9IM49</accession>
<dbReference type="EMBL" id="OE004192">
    <property type="protein sequence ID" value="CAD7460949.1"/>
    <property type="molecule type" value="Genomic_DNA"/>
</dbReference>
<keyword evidence="1" id="KW-0175">Coiled coil</keyword>
<protein>
    <submittedName>
        <fullName evidence="5">Uncharacterized protein</fullName>
    </submittedName>
</protein>
<name>A0A7R9IM49_9NEOP</name>
<dbReference type="GO" id="GO:1904491">
    <property type="term" value="P:protein localization to ciliary transition zone"/>
    <property type="evidence" value="ECO:0007669"/>
    <property type="project" value="TreeGrafter"/>
</dbReference>
<feature type="region of interest" description="Disordered" evidence="2">
    <location>
        <begin position="791"/>
        <end position="813"/>
    </location>
</feature>
<feature type="compositionally biased region" description="Low complexity" evidence="2">
    <location>
        <begin position="663"/>
        <end position="678"/>
    </location>
</feature>
<dbReference type="InterPro" id="IPR056290">
    <property type="entry name" value="CEPT76/DRC7_peptidase-like_dom"/>
</dbReference>
<dbReference type="AlphaFoldDB" id="A0A7R9IM49"/>
<feature type="coiled-coil region" evidence="1">
    <location>
        <begin position="541"/>
        <end position="571"/>
    </location>
</feature>
<dbReference type="Pfam" id="PF24652">
    <property type="entry name" value="CEP76_C"/>
    <property type="match status" value="1"/>
</dbReference>
<proteinExistence type="predicted"/>
<dbReference type="InterPro" id="IPR052434">
    <property type="entry name" value="Tectonic-like_complex_comp"/>
</dbReference>
<evidence type="ECO:0000256" key="1">
    <source>
        <dbReference type="SAM" id="Coils"/>
    </source>
</evidence>
<dbReference type="PANTHER" id="PTHR20837:SF0">
    <property type="entry name" value="COILED-COIL AND C2 DOMAIN-CONTAINING PROTEIN 2A"/>
    <property type="match status" value="1"/>
</dbReference>
<feature type="region of interest" description="Disordered" evidence="2">
    <location>
        <begin position="659"/>
        <end position="773"/>
    </location>
</feature>
<dbReference type="InterPro" id="IPR056288">
    <property type="entry name" value="CEP76_C"/>
</dbReference>
<sequence>MISKTSCYDTAMQLMIEGTFQLSSPPVLLGYEREQLRKMSDPTNLSPRDATFITLFLTVLPTLNPPQPFEDHLASSEPSYLEKHLTTWEQDVTRLVPHRKMKTLVCDISGKTVCVTRFFRSLNPPVLVDDQPTTPEMAARFVSMIPQIPGTTLFPGLFDVWLTSDVQAALRQDQSHENPVFAQSRLRPMSDFLPRVEDFVQVLRLLSGDSEDLAVLLYCYLCHLGEKAWVMLGHGVPYGPSAYVLTRHENSQRLVTYHLWDPATGHNFDVRDNFCPLQKVYCLMNDENIWANVQSEEEARHTRFDVVRRSDWLPVFGRNVGAPTGSIQPAVLEYTHTSSSSCQILQDNLEKHLRDSLMKWRKASRTVWNRYCIAILRKLLPALEYSSWKMDEHLNIDHIQEMQHLLGSHKMFGFPLNMSYTNMEAVTEAMRTTGVHYNENPGVEFALAVYIHPFPNNVLSVWVTFRVPAVDIESSAILRVDLEVNDLERQPRRGSTTIGTYWVNEDAEPRIQRRRYKLTAVHHQLQRRTVEHFQGHPTGVKVSIQTAIDQLARELEKVKAENIKLEAVQKNRSDSEPIPPPCCLLGVHTARAKTPRSDPMGLNKREPRVGQGSVVASAPRWQYSLLEINGCLPRQCVYYLLDRRPSPYSPFPLLQLHTAHCDSSPSSSTSPSLHSPLHGALPSSTHCTSTRWVTPNVPGRRRRAIPAHLPNPKSLLTNTTFAGPSRTLERPTPATSHFSHPKKPYPLSLPPGSPLSFTPPRQRGPHDSTLSLNVTPTTRNYLDSFHHPGRLSPLSSLRPSYNLKPINTPLPRL</sequence>